<evidence type="ECO:0000313" key="2">
    <source>
        <dbReference type="EMBL" id="AAR07462.1"/>
    </source>
</evidence>
<organismHost>
    <name type="scientific">Papio hamadryas</name>
    <name type="common">Hamadryas baboon</name>
    <dbReference type="NCBI Taxonomy" id="9557"/>
</organismHost>
<organismHost>
    <name type="scientific">Macaca</name>
    <name type="common">macaques</name>
    <dbReference type="NCBI Taxonomy" id="9539"/>
</organismHost>
<keyword evidence="1" id="KW-0472">Membrane</keyword>
<accession>Q6TUR3</accession>
<keyword evidence="3" id="KW-1185">Reference proteome</keyword>
<feature type="transmembrane region" description="Helical" evidence="1">
    <location>
        <begin position="7"/>
        <end position="26"/>
    </location>
</feature>
<dbReference type="EMBL" id="AY386371">
    <property type="protein sequence ID" value="AAR07462.1"/>
    <property type="molecule type" value="Genomic_DNA"/>
</dbReference>
<name>Q6TUR3_YMTV5</name>
<dbReference type="InterPro" id="IPR009372">
    <property type="entry name" value="Poxvirus_A14.5"/>
</dbReference>
<feature type="transmembrane region" description="Helical" evidence="1">
    <location>
        <begin position="32"/>
        <end position="58"/>
    </location>
</feature>
<evidence type="ECO:0000313" key="3">
    <source>
        <dbReference type="Proteomes" id="UP000008596"/>
    </source>
</evidence>
<evidence type="ECO:0000256" key="1">
    <source>
        <dbReference type="SAM" id="Phobius"/>
    </source>
</evidence>
<dbReference type="Proteomes" id="UP000008596">
    <property type="component" value="Segment"/>
</dbReference>
<dbReference type="GeneID" id="2943606"/>
<keyword evidence="1" id="KW-0812">Transmembrane</keyword>
<keyword evidence="1" id="KW-1133">Transmembrane helix</keyword>
<reference evidence="2 3" key="3">
    <citation type="journal article" date="2003" name="Proc. Natl. Acad. Sci. U.S.A.">
        <title>A secreted high-affinity inhibitor of human TNF from Tanapox virus.</title>
        <authorList>
            <person name="Brunetti C.R."/>
            <person name="Paulose-Murphy M."/>
            <person name="Singh R."/>
            <person name="Qin J."/>
            <person name="Barrett J.W."/>
            <person name="Tardivel A."/>
            <person name="Schneider P."/>
            <person name="Essani K."/>
            <person name="McFadden G."/>
        </authorList>
    </citation>
    <scope>NUCLEOTIDE SEQUENCE [LARGE SCALE GENOMIC DNA]</scope>
    <source>
        <strain evidence="3">VR587</strain>
    </source>
</reference>
<organismHost>
    <name type="scientific">Homo sapiens</name>
    <name type="common">Human</name>
    <dbReference type="NCBI Taxonomy" id="9606"/>
</organismHost>
<dbReference type="RefSeq" id="NP_938361.1">
    <property type="nucleotide sequence ID" value="NC_005179.1"/>
</dbReference>
<organism evidence="2 3">
    <name type="scientific">Yaba monkey tumor virus (strain VR587)</name>
    <name type="common">YMTV</name>
    <dbReference type="NCBI Taxonomy" id="928314"/>
    <lineage>
        <taxon>Viruses</taxon>
        <taxon>Varidnaviria</taxon>
        <taxon>Bamfordvirae</taxon>
        <taxon>Nucleocytoviricota</taxon>
        <taxon>Pokkesviricetes</taxon>
        <taxon>Chitovirales</taxon>
        <taxon>Poxviridae</taxon>
        <taxon>Chordopoxvirinae</taxon>
        <taxon>Yatapoxvirus</taxon>
        <taxon>Yatapoxvirus yabapox</taxon>
        <taxon>Yaba monkey tumor virus</taxon>
    </lineage>
</organism>
<reference evidence="2 3" key="1">
    <citation type="journal article" date="1995" name="J. Gen. Virol.">
        <title>Identification and characterization of the thymidine kinase gene of Yaba virus.</title>
        <authorList>
            <person name="Amano H."/>
            <person name="Ueda Y."/>
            <person name="Miyamura T."/>
        </authorList>
    </citation>
    <scope>NUCLEOTIDE SEQUENCE [LARGE SCALE GENOMIC DNA]</scope>
    <source>
        <strain evidence="3">VR587</strain>
    </source>
</reference>
<sequence length="62" mass="7183">MITNYEPFILLGIICIALLANIKLSSKVKLDIIFFCSMHIIYVVYIPLCTFSILKFLLVKWT</sequence>
<proteinExistence type="predicted"/>
<organismHost>
    <name type="scientific">Erythrocebus patas</name>
    <name type="common">Red guenon</name>
    <name type="synonym">Cercopithecus patas</name>
    <dbReference type="NCBI Taxonomy" id="9538"/>
</organismHost>
<dbReference type="Pfam" id="PF06269">
    <property type="entry name" value="DUF1029"/>
    <property type="match status" value="1"/>
</dbReference>
<protein>
    <submittedName>
        <fullName evidence="2">106L</fullName>
    </submittedName>
</protein>
<reference evidence="2 3" key="2">
    <citation type="journal article" date="2003" name="J. Virol.">
        <title>Complete genomic sequence and comparative analysis of the tumorigenic poxvirus Yaba monkey tumor virus.</title>
        <authorList>
            <person name="Brunetti C.R."/>
            <person name="Amano H."/>
            <person name="Ueda Y."/>
            <person name="Qin J."/>
            <person name="Miyamura T."/>
            <person name="Suzuki T."/>
            <person name="Li X."/>
            <person name="Barrett J.W."/>
            <person name="McFadden G."/>
        </authorList>
    </citation>
    <scope>NUCLEOTIDE SEQUENCE [LARGE SCALE GENOMIC DNA]</scope>
    <source>
        <strain evidence="3">VR587</strain>
    </source>
</reference>
<dbReference type="KEGG" id="vg:2943606"/>